<dbReference type="KEGG" id="bdw:94334453"/>
<name>A0AAD9UPN5_9APIC</name>
<keyword evidence="2" id="KW-0732">Signal</keyword>
<evidence type="ECO:0000313" key="4">
    <source>
        <dbReference type="Proteomes" id="UP001214638"/>
    </source>
</evidence>
<feature type="chain" id="PRO_5042273029" evidence="2">
    <location>
        <begin position="17"/>
        <end position="133"/>
    </location>
</feature>
<reference evidence="3" key="1">
    <citation type="journal article" date="2023" name="Nat. Microbiol.">
        <title>Babesia duncani multi-omics identifies virulence factors and drug targets.</title>
        <authorList>
            <person name="Singh P."/>
            <person name="Lonardi S."/>
            <person name="Liang Q."/>
            <person name="Vydyam P."/>
            <person name="Khabirova E."/>
            <person name="Fang T."/>
            <person name="Gihaz S."/>
            <person name="Thekkiniath J."/>
            <person name="Munshi M."/>
            <person name="Abel S."/>
            <person name="Ciampossin L."/>
            <person name="Batugedara G."/>
            <person name="Gupta M."/>
            <person name="Lu X.M."/>
            <person name="Lenz T."/>
            <person name="Chakravarty S."/>
            <person name="Cornillot E."/>
            <person name="Hu Y."/>
            <person name="Ma W."/>
            <person name="Gonzalez L.M."/>
            <person name="Sanchez S."/>
            <person name="Estrada K."/>
            <person name="Sanchez-Flores A."/>
            <person name="Montero E."/>
            <person name="Harb O.S."/>
            <person name="Le Roch K.G."/>
            <person name="Mamoun C.B."/>
        </authorList>
    </citation>
    <scope>NUCLEOTIDE SEQUENCE</scope>
    <source>
        <strain evidence="3">WA1</strain>
    </source>
</reference>
<feature type="signal peptide" evidence="2">
    <location>
        <begin position="1"/>
        <end position="16"/>
    </location>
</feature>
<keyword evidence="4" id="KW-1185">Reference proteome</keyword>
<comment type="caution">
    <text evidence="3">The sequence shown here is derived from an EMBL/GenBank/DDBJ whole genome shotgun (WGS) entry which is preliminary data.</text>
</comment>
<dbReference type="AlphaFoldDB" id="A0AAD9UPN5"/>
<sequence>MKPSCIFILLITTSICVRDFQIANTWGLVFAKPAHESESDQEDFGNDLKDEEDEDSIDHDLDEAEDRLEELDKEIEDAEDYGLKETIEEETEEAAFAKRNISKKHDEEQHPLAEQLVDFAEQLNEINAQLRDL</sequence>
<evidence type="ECO:0000313" key="3">
    <source>
        <dbReference type="EMBL" id="KAK2197156.1"/>
    </source>
</evidence>
<dbReference type="Proteomes" id="UP001214638">
    <property type="component" value="Unassembled WGS sequence"/>
</dbReference>
<organism evidence="3 4">
    <name type="scientific">Babesia duncani</name>
    <dbReference type="NCBI Taxonomy" id="323732"/>
    <lineage>
        <taxon>Eukaryota</taxon>
        <taxon>Sar</taxon>
        <taxon>Alveolata</taxon>
        <taxon>Apicomplexa</taxon>
        <taxon>Aconoidasida</taxon>
        <taxon>Piroplasmida</taxon>
        <taxon>Babesiidae</taxon>
        <taxon>Babesia</taxon>
    </lineage>
</organism>
<proteinExistence type="predicted"/>
<evidence type="ECO:0000256" key="1">
    <source>
        <dbReference type="SAM" id="MobiDB-lite"/>
    </source>
</evidence>
<dbReference type="GeneID" id="94334453"/>
<dbReference type="RefSeq" id="XP_067803998.1">
    <property type="nucleotide sequence ID" value="XM_067945207.1"/>
</dbReference>
<protein>
    <submittedName>
        <fullName evidence="3">Uncharacterized protein</fullName>
    </submittedName>
</protein>
<gene>
    <name evidence="3" type="ORF">BdWA1_000155</name>
</gene>
<accession>A0AAD9UPN5</accession>
<dbReference type="EMBL" id="JALLKP010000001">
    <property type="protein sequence ID" value="KAK2197156.1"/>
    <property type="molecule type" value="Genomic_DNA"/>
</dbReference>
<feature type="compositionally biased region" description="Acidic residues" evidence="1">
    <location>
        <begin position="39"/>
        <end position="59"/>
    </location>
</feature>
<evidence type="ECO:0000256" key="2">
    <source>
        <dbReference type="SAM" id="SignalP"/>
    </source>
</evidence>
<feature type="region of interest" description="Disordered" evidence="1">
    <location>
        <begin position="32"/>
        <end position="59"/>
    </location>
</feature>